<sequence>MSVLLPCLRLVVLAGLALATVPSSGQAFQTDTVDRAILFRNVRIFDGKATTLSPPSHVLVVGNRIRTISRQPLTPDPSLNARVIEGGGRTLMPGLIDAHWHSMLIAPDLMTAMTADVGYLNLLAADVAEQTLMQGFTSVRDMGGPSFGLKRAIDTGLVPGPRIFPSGAMISQTGGHGDFRLPHEVPRAAGELSHFERMGAAMIADGPDAVRTRAREQLMLGASQIKLMAGGGVSSLYDPLDVSQYTVEELRAAVEAAENWGTYVAVHAYTSRAVRNAIEAGVKCIEHGQLVDEDTARLMARNGTWWSLQPFLDDEDANPKEGESRRKQLMVSEGTDRAFALARKYGINVAFGTDILFNRKGMPRHNAQLAKLARWYTPGEVLRIATGDNGRLLALSGERSSYRGRLGVIEEDALADLLLVDGDPVADIGLIEDPARNFVVIVKDGRIVKNSLD</sequence>
<dbReference type="EMBL" id="VUOD01000004">
    <property type="protein sequence ID" value="KAA2285012.1"/>
    <property type="molecule type" value="Genomic_DNA"/>
</dbReference>
<feature type="chain" id="PRO_5022765460" evidence="1">
    <location>
        <begin position="20"/>
        <end position="453"/>
    </location>
</feature>
<dbReference type="CDD" id="cd01299">
    <property type="entry name" value="Met_dep_hydrolase_A"/>
    <property type="match status" value="1"/>
</dbReference>
<dbReference type="PANTHER" id="PTHR43135">
    <property type="entry name" value="ALPHA-D-RIBOSE 1-METHYLPHOSPHONATE 5-TRIPHOSPHATE DIPHOSPHATASE"/>
    <property type="match status" value="1"/>
</dbReference>
<evidence type="ECO:0000313" key="4">
    <source>
        <dbReference type="Proteomes" id="UP000322165"/>
    </source>
</evidence>
<dbReference type="InterPro" id="IPR051781">
    <property type="entry name" value="Metallo-dep_Hydrolase"/>
</dbReference>
<evidence type="ECO:0000256" key="1">
    <source>
        <dbReference type="SAM" id="SignalP"/>
    </source>
</evidence>
<dbReference type="SUPFAM" id="SSF51338">
    <property type="entry name" value="Composite domain of metallo-dependent hydrolases"/>
    <property type="match status" value="2"/>
</dbReference>
<keyword evidence="3" id="KW-0378">Hydrolase</keyword>
<reference evidence="3 4" key="2">
    <citation type="submission" date="2019-09" db="EMBL/GenBank/DDBJ databases">
        <authorList>
            <person name="Mazur A."/>
        </authorList>
    </citation>
    <scope>NUCLEOTIDE SEQUENCE [LARGE SCALE GENOMIC DNA]</scope>
    <source>
        <strain evidence="3 4">3729k</strain>
    </source>
</reference>
<name>A0A5B2ZD23_9GAMM</name>
<dbReference type="InterPro" id="IPR006680">
    <property type="entry name" value="Amidohydro-rel"/>
</dbReference>
<dbReference type="PANTHER" id="PTHR43135:SF3">
    <property type="entry name" value="ALPHA-D-RIBOSE 1-METHYLPHOSPHONATE 5-TRIPHOSPHATE DIPHOSPHATASE"/>
    <property type="match status" value="1"/>
</dbReference>
<gene>
    <name evidence="3" type="ORF">F0415_07150</name>
</gene>
<dbReference type="Proteomes" id="UP000322165">
    <property type="component" value="Unassembled WGS sequence"/>
</dbReference>
<evidence type="ECO:0000313" key="3">
    <source>
        <dbReference type="EMBL" id="KAA2285012.1"/>
    </source>
</evidence>
<comment type="caution">
    <text evidence="3">The sequence shown here is derived from an EMBL/GenBank/DDBJ whole genome shotgun (WGS) entry which is preliminary data.</text>
</comment>
<keyword evidence="4" id="KW-1185">Reference proteome</keyword>
<dbReference type="InterPro" id="IPR032466">
    <property type="entry name" value="Metal_Hydrolase"/>
</dbReference>
<feature type="domain" description="Amidohydrolase-related" evidence="2">
    <location>
        <begin position="90"/>
        <end position="447"/>
    </location>
</feature>
<dbReference type="RefSeq" id="WP_149860511.1">
    <property type="nucleotide sequence ID" value="NZ_VUOD01000004.1"/>
</dbReference>
<dbReference type="InterPro" id="IPR057744">
    <property type="entry name" value="OTAase-like"/>
</dbReference>
<protein>
    <submittedName>
        <fullName evidence="3">Amidohydrolase family protein</fullName>
    </submittedName>
</protein>
<dbReference type="GO" id="GO:0016810">
    <property type="term" value="F:hydrolase activity, acting on carbon-nitrogen (but not peptide) bonds"/>
    <property type="evidence" value="ECO:0007669"/>
    <property type="project" value="InterPro"/>
</dbReference>
<feature type="signal peptide" evidence="1">
    <location>
        <begin position="1"/>
        <end position="19"/>
    </location>
</feature>
<organism evidence="3 4">
    <name type="scientific">Arenimonas fontis</name>
    <dbReference type="NCBI Taxonomy" id="2608255"/>
    <lineage>
        <taxon>Bacteria</taxon>
        <taxon>Pseudomonadati</taxon>
        <taxon>Pseudomonadota</taxon>
        <taxon>Gammaproteobacteria</taxon>
        <taxon>Lysobacterales</taxon>
        <taxon>Lysobacteraceae</taxon>
        <taxon>Arenimonas</taxon>
    </lineage>
</organism>
<evidence type="ECO:0000259" key="2">
    <source>
        <dbReference type="Pfam" id="PF01979"/>
    </source>
</evidence>
<dbReference type="AlphaFoldDB" id="A0A5B2ZD23"/>
<dbReference type="InterPro" id="IPR011059">
    <property type="entry name" value="Metal-dep_hydrolase_composite"/>
</dbReference>
<reference evidence="3 4" key="1">
    <citation type="submission" date="2019-09" db="EMBL/GenBank/DDBJ databases">
        <title>Arenimonas chukotkensis sp. nov., a bacterium isolated from Chukotka hot spring, Arctic region, Russia.</title>
        <authorList>
            <person name="Zayulina K.S."/>
            <person name="Prokofeva M.I."/>
            <person name="Elcheninov A.G."/>
            <person name="Novikov A."/>
            <person name="Kochetkova T.V."/>
            <person name="Kublanov I.V."/>
        </authorList>
    </citation>
    <scope>NUCLEOTIDE SEQUENCE [LARGE SCALE GENOMIC DNA]</scope>
    <source>
        <strain evidence="3 4">3729k</strain>
    </source>
</reference>
<keyword evidence="1" id="KW-0732">Signal</keyword>
<dbReference type="Gene3D" id="2.30.40.10">
    <property type="entry name" value="Urease, subunit C, domain 1"/>
    <property type="match status" value="1"/>
</dbReference>
<dbReference type="SUPFAM" id="SSF51556">
    <property type="entry name" value="Metallo-dependent hydrolases"/>
    <property type="match status" value="1"/>
</dbReference>
<dbReference type="Gene3D" id="3.20.20.140">
    <property type="entry name" value="Metal-dependent hydrolases"/>
    <property type="match status" value="1"/>
</dbReference>
<dbReference type="Pfam" id="PF01979">
    <property type="entry name" value="Amidohydro_1"/>
    <property type="match status" value="1"/>
</dbReference>
<accession>A0A5B2ZD23</accession>
<proteinExistence type="predicted"/>